<dbReference type="GO" id="GO:0005886">
    <property type="term" value="C:plasma membrane"/>
    <property type="evidence" value="ECO:0007669"/>
    <property type="project" value="UniProtKB-SubCell"/>
</dbReference>
<feature type="transmembrane region" description="Helical" evidence="6">
    <location>
        <begin position="284"/>
        <end position="303"/>
    </location>
</feature>
<evidence type="ECO:0000256" key="1">
    <source>
        <dbReference type="ARBA" id="ARBA00004651"/>
    </source>
</evidence>
<feature type="transmembrane region" description="Helical" evidence="6">
    <location>
        <begin position="178"/>
        <end position="207"/>
    </location>
</feature>
<proteinExistence type="predicted"/>
<name>K1LJK5_CECL9</name>
<dbReference type="Pfam" id="PF02690">
    <property type="entry name" value="Na_Pi_cotrans"/>
    <property type="match status" value="2"/>
</dbReference>
<dbReference type="AlphaFoldDB" id="K1LJK5"/>
<gene>
    <name evidence="7" type="ORF">B879_00895</name>
</gene>
<accession>K1LJK5</accession>
<evidence type="ECO:0000256" key="5">
    <source>
        <dbReference type="ARBA" id="ARBA00023136"/>
    </source>
</evidence>
<evidence type="ECO:0000256" key="3">
    <source>
        <dbReference type="ARBA" id="ARBA00022692"/>
    </source>
</evidence>
<dbReference type="PANTHER" id="PTHR10010:SF46">
    <property type="entry name" value="SODIUM-DEPENDENT PHOSPHATE TRANSPORT PROTEIN 2B"/>
    <property type="match status" value="1"/>
</dbReference>
<evidence type="ECO:0000256" key="6">
    <source>
        <dbReference type="SAM" id="Phobius"/>
    </source>
</evidence>
<evidence type="ECO:0000256" key="2">
    <source>
        <dbReference type="ARBA" id="ARBA00022475"/>
    </source>
</evidence>
<keyword evidence="4 6" id="KW-1133">Transmembrane helix</keyword>
<feature type="transmembrane region" description="Helical" evidence="6">
    <location>
        <begin position="213"/>
        <end position="234"/>
    </location>
</feature>
<feature type="transmembrane region" description="Helical" evidence="6">
    <location>
        <begin position="136"/>
        <end position="157"/>
    </location>
</feature>
<protein>
    <submittedName>
        <fullName evidence="7">Na/Pi-cotransporter II-related protein</fullName>
    </submittedName>
</protein>
<feature type="transmembrane region" description="Helical" evidence="6">
    <location>
        <begin position="6"/>
        <end position="25"/>
    </location>
</feature>
<dbReference type="GO" id="GO:0044341">
    <property type="term" value="P:sodium-dependent phosphate transport"/>
    <property type="evidence" value="ECO:0007669"/>
    <property type="project" value="InterPro"/>
</dbReference>
<feature type="transmembrane region" description="Helical" evidence="6">
    <location>
        <begin position="81"/>
        <end position="104"/>
    </location>
</feature>
<feature type="transmembrane region" description="Helical" evidence="6">
    <location>
        <begin position="246"/>
        <end position="264"/>
    </location>
</feature>
<feature type="transmembrane region" description="Helical" evidence="6">
    <location>
        <begin position="111"/>
        <end position="130"/>
    </location>
</feature>
<dbReference type="EMBL" id="AMGM01000008">
    <property type="protein sequence ID" value="EKB50513.1"/>
    <property type="molecule type" value="Genomic_DNA"/>
</dbReference>
<keyword evidence="8" id="KW-1185">Reference proteome</keyword>
<sequence>MNWSEFDFWLFLAGLGMFLFGMYHLESGLQGLAGKSFKRFLKNSTRTKFKGILSGTLVTAILQSSSLVTLLTLAFLSSGIISFQSSLGVVLGANLGTTVTAWLVASLGFKADIAGLSFPFLTIGILSYLFMENRPFLKNIGAFLVGFGLLFLGLDYMKDSIEELANHLDLASYSHFGLWVFLLIGLIITALIQSSSALIVIVLSALNANLIDIYQSTSMVIGASIGTTSTLLLASIKGTPDKKRLAWSNVIFKGIAGITTFLILEPMVDFTYNTLKISDPLMELVFLNTAINIIGIAMFFPILEPFGIYMSSKFKDVAPSKKCVYITHVTPEIVDIAFGALEKEMKHIFKLTQDFILDVLFLKDERRTGSLWLTVFGKGSDTLSKYTHLKLMEDEITEFYAQIQKQNLTENEAKLLTGYMNKIRALVDAAKNVKDIVPNIREMKNSEKKLDLDILRKLQHFTAGKLDELEEYYKIPEQQKALPYWQMEIESFYQELISYLYGQVEKKVPHGAMVSTMTNAIKKNISSLESLAVFVTEKNSMTNIFEEVTQK</sequence>
<dbReference type="PATRIC" id="fig|1225176.3.peg.959"/>
<reference evidence="7 8" key="1">
    <citation type="journal article" date="2012" name="J. Bacteriol.">
        <title>Draft Genome Sequence of Cecembia lonarensis Strain LW9T, Isolated from Lonar Lake, a Haloalkaline Lake in India.</title>
        <authorList>
            <person name="Shivaji S."/>
            <person name="Ara S."/>
            <person name="Singh A."/>
            <person name="Pinnaka A.K."/>
        </authorList>
    </citation>
    <scope>NUCLEOTIDE SEQUENCE [LARGE SCALE GENOMIC DNA]</scope>
    <source>
        <strain evidence="7 8">LW9</strain>
    </source>
</reference>
<organism evidence="7 8">
    <name type="scientific">Cecembia lonarensis (strain CCUG 58316 / KCTC 22772 / LW9)</name>
    <dbReference type="NCBI Taxonomy" id="1225176"/>
    <lineage>
        <taxon>Bacteria</taxon>
        <taxon>Pseudomonadati</taxon>
        <taxon>Bacteroidota</taxon>
        <taxon>Cytophagia</taxon>
        <taxon>Cytophagales</taxon>
        <taxon>Cyclobacteriaceae</taxon>
        <taxon>Cecembia</taxon>
    </lineage>
</organism>
<dbReference type="InterPro" id="IPR003841">
    <property type="entry name" value="Na/Pi_transpt"/>
</dbReference>
<evidence type="ECO:0000256" key="4">
    <source>
        <dbReference type="ARBA" id="ARBA00022989"/>
    </source>
</evidence>
<dbReference type="OrthoDB" id="9763003at2"/>
<keyword evidence="3 6" id="KW-0812">Transmembrane</keyword>
<dbReference type="NCBIfam" id="NF037997">
    <property type="entry name" value="Na_Pi_symport"/>
    <property type="match status" value="1"/>
</dbReference>
<keyword evidence="5 6" id="KW-0472">Membrane</keyword>
<comment type="subcellular location">
    <subcellularLocation>
        <location evidence="1">Cell membrane</location>
        <topology evidence="1">Multi-pass membrane protein</topology>
    </subcellularLocation>
</comment>
<feature type="transmembrane region" description="Helical" evidence="6">
    <location>
        <begin position="52"/>
        <end position="75"/>
    </location>
</feature>
<dbReference type="GO" id="GO:0005436">
    <property type="term" value="F:sodium:phosphate symporter activity"/>
    <property type="evidence" value="ECO:0007669"/>
    <property type="project" value="InterPro"/>
</dbReference>
<keyword evidence="2" id="KW-1003">Cell membrane</keyword>
<dbReference type="RefSeq" id="WP_009183939.1">
    <property type="nucleotide sequence ID" value="NZ_AMGM01000008.1"/>
</dbReference>
<dbReference type="Proteomes" id="UP000004478">
    <property type="component" value="Unassembled WGS sequence"/>
</dbReference>
<dbReference type="PANTHER" id="PTHR10010">
    <property type="entry name" value="SOLUTE CARRIER FAMILY 34 SODIUM PHOSPHATE , MEMBER 2-RELATED"/>
    <property type="match status" value="1"/>
</dbReference>
<evidence type="ECO:0000313" key="8">
    <source>
        <dbReference type="Proteomes" id="UP000004478"/>
    </source>
</evidence>
<comment type="caution">
    <text evidence="7">The sequence shown here is derived from an EMBL/GenBank/DDBJ whole genome shotgun (WGS) entry which is preliminary data.</text>
</comment>
<evidence type="ECO:0000313" key="7">
    <source>
        <dbReference type="EMBL" id="EKB50513.1"/>
    </source>
</evidence>